<keyword evidence="3" id="KW-0805">Transcription regulation</keyword>
<proteinExistence type="predicted"/>
<organism evidence="9 10">
    <name type="scientific">Gracilimonas mengyeensis</name>
    <dbReference type="NCBI Taxonomy" id="1302730"/>
    <lineage>
        <taxon>Bacteria</taxon>
        <taxon>Pseudomonadati</taxon>
        <taxon>Balneolota</taxon>
        <taxon>Balneolia</taxon>
        <taxon>Balneolales</taxon>
        <taxon>Balneolaceae</taxon>
        <taxon>Gracilimonas</taxon>
    </lineage>
</organism>
<dbReference type="SMART" id="SM00028">
    <property type="entry name" value="TPR"/>
    <property type="match status" value="3"/>
</dbReference>
<dbReference type="Pfam" id="PF12833">
    <property type="entry name" value="HTH_18"/>
    <property type="match status" value="1"/>
</dbReference>
<keyword evidence="7" id="KW-1133">Transmembrane helix</keyword>
<keyword evidence="6" id="KW-0175">Coiled coil</keyword>
<dbReference type="Pfam" id="PF13424">
    <property type="entry name" value="TPR_12"/>
    <property type="match status" value="1"/>
</dbReference>
<feature type="transmembrane region" description="Helical" evidence="7">
    <location>
        <begin position="399"/>
        <end position="417"/>
    </location>
</feature>
<dbReference type="InterPro" id="IPR009057">
    <property type="entry name" value="Homeodomain-like_sf"/>
</dbReference>
<dbReference type="PROSITE" id="PS01124">
    <property type="entry name" value="HTH_ARAC_FAMILY_2"/>
    <property type="match status" value="1"/>
</dbReference>
<evidence type="ECO:0000256" key="2">
    <source>
        <dbReference type="ARBA" id="ARBA00022803"/>
    </source>
</evidence>
<dbReference type="SUPFAM" id="SSF46689">
    <property type="entry name" value="Homeodomain-like"/>
    <property type="match status" value="1"/>
</dbReference>
<feature type="coiled-coil region" evidence="6">
    <location>
        <begin position="352"/>
        <end position="379"/>
    </location>
</feature>
<keyword evidence="2 5" id="KW-0802">TPR repeat</keyword>
<accession>A0A521D5Z5</accession>
<evidence type="ECO:0000256" key="1">
    <source>
        <dbReference type="ARBA" id="ARBA00022737"/>
    </source>
</evidence>
<keyword evidence="4" id="KW-0804">Transcription</keyword>
<feature type="repeat" description="TPR" evidence="5">
    <location>
        <begin position="162"/>
        <end position="195"/>
    </location>
</feature>
<evidence type="ECO:0000256" key="3">
    <source>
        <dbReference type="ARBA" id="ARBA00023015"/>
    </source>
</evidence>
<dbReference type="AlphaFoldDB" id="A0A521D5Z5"/>
<evidence type="ECO:0000313" key="10">
    <source>
        <dbReference type="Proteomes" id="UP000317557"/>
    </source>
</evidence>
<keyword evidence="7" id="KW-0472">Membrane</keyword>
<dbReference type="PANTHER" id="PTHR45641">
    <property type="entry name" value="TETRATRICOPEPTIDE REPEAT PROTEIN (AFU_ORTHOLOGUE AFUA_6G03870)"/>
    <property type="match status" value="1"/>
</dbReference>
<keyword evidence="10" id="KW-1185">Reference proteome</keyword>
<protein>
    <submittedName>
        <fullName evidence="9">AraC-type DNA-binding protein</fullName>
    </submittedName>
</protein>
<evidence type="ECO:0000256" key="5">
    <source>
        <dbReference type="PROSITE-ProRule" id="PRU00339"/>
    </source>
</evidence>
<dbReference type="Gene3D" id="1.25.40.10">
    <property type="entry name" value="Tetratricopeptide repeat domain"/>
    <property type="match status" value="2"/>
</dbReference>
<sequence>MLGHSAEMGLFFYLSVLLIVNTSTLKANDSVQVFDKEKTSESVSSLIERAKGFIPNHPDSLLFVTDQLLNRTEVQGDDSLYTTVKYLEGVGYIYKDYYNMAIESYQEALTTSFAQNSQDFQVRIYNNLGVCHDKLKEHDEALRNYHKALEVEKERGDPAEMADMYINIGLVYHSINKYEQALENFKTAQSLVEGLSVGYTRGLIQQNLGIVYKAMGRFVDSKEATQNAIDIFEEHDIHRSILQSKYNQSINYIDTGEYQQARDIIEEAIEESFTYQVPVQRALLNIQLGRIELLEKNPESAIKYFDVADSTIAQFEETYSSFPMELYESRLEAYAQMGKAEEVMDTFREYEKIREERDIARQTTEINELELQLKVSENLAKMREQTIALQQERTKNRNYIYLSSFLGIVLIGGFIFFRYRDQKLKKLYQVNKRVVTQHKRFYQKTNEADLIAEEAPVEKNSTKPAEENAADIVAEVPENDPQETEDKPDRAERWIFSKINDLMDEKELYKDPNLTLADLSAEAGVSSRAASESINYYSGLSFNHFINEFRVVDAMKALEDESKNHLSLEAVMEDSGFASRSTFYSAFDKVSGMTPNQYRKMSQRA</sequence>
<evidence type="ECO:0000256" key="6">
    <source>
        <dbReference type="SAM" id="Coils"/>
    </source>
</evidence>
<name>A0A521D5Z5_9BACT</name>
<dbReference type="PANTHER" id="PTHR45641:SF1">
    <property type="entry name" value="AAA+ ATPASE DOMAIN-CONTAINING PROTEIN"/>
    <property type="match status" value="1"/>
</dbReference>
<keyword evidence="1" id="KW-0677">Repeat</keyword>
<dbReference type="RefSeq" id="WP_142454385.1">
    <property type="nucleotide sequence ID" value="NZ_FXTP01000007.1"/>
</dbReference>
<evidence type="ECO:0000256" key="4">
    <source>
        <dbReference type="ARBA" id="ARBA00023163"/>
    </source>
</evidence>
<evidence type="ECO:0000313" key="9">
    <source>
        <dbReference type="EMBL" id="SMO67114.1"/>
    </source>
</evidence>
<feature type="domain" description="HTH araC/xylS-type" evidence="8">
    <location>
        <begin position="497"/>
        <end position="601"/>
    </location>
</feature>
<dbReference type="Proteomes" id="UP000317557">
    <property type="component" value="Unassembled WGS sequence"/>
</dbReference>
<dbReference type="Gene3D" id="1.10.10.60">
    <property type="entry name" value="Homeodomain-like"/>
    <property type="match status" value="1"/>
</dbReference>
<dbReference type="GO" id="GO:0003700">
    <property type="term" value="F:DNA-binding transcription factor activity"/>
    <property type="evidence" value="ECO:0007669"/>
    <property type="project" value="InterPro"/>
</dbReference>
<dbReference type="InterPro" id="IPR018060">
    <property type="entry name" value="HTH_AraC"/>
</dbReference>
<dbReference type="EMBL" id="FXTP01000007">
    <property type="protein sequence ID" value="SMO67114.1"/>
    <property type="molecule type" value="Genomic_DNA"/>
</dbReference>
<gene>
    <name evidence="9" type="ORF">SAMN06265219_107146</name>
</gene>
<dbReference type="PROSITE" id="PS50005">
    <property type="entry name" value="TPR"/>
    <property type="match status" value="2"/>
</dbReference>
<dbReference type="InterPro" id="IPR011990">
    <property type="entry name" value="TPR-like_helical_dom_sf"/>
</dbReference>
<dbReference type="InterPro" id="IPR019734">
    <property type="entry name" value="TPR_rpt"/>
</dbReference>
<dbReference type="SMART" id="SM00342">
    <property type="entry name" value="HTH_ARAC"/>
    <property type="match status" value="1"/>
</dbReference>
<dbReference type="SUPFAM" id="SSF48452">
    <property type="entry name" value="TPR-like"/>
    <property type="match status" value="2"/>
</dbReference>
<reference evidence="9 10" key="1">
    <citation type="submission" date="2017-05" db="EMBL/GenBank/DDBJ databases">
        <authorList>
            <person name="Varghese N."/>
            <person name="Submissions S."/>
        </authorList>
    </citation>
    <scope>NUCLEOTIDE SEQUENCE [LARGE SCALE GENOMIC DNA]</scope>
    <source>
        <strain evidence="9 10">DSM 21985</strain>
    </source>
</reference>
<dbReference type="GO" id="GO:0043565">
    <property type="term" value="F:sequence-specific DNA binding"/>
    <property type="evidence" value="ECO:0007669"/>
    <property type="project" value="InterPro"/>
</dbReference>
<keyword evidence="9" id="KW-0238">DNA-binding</keyword>
<dbReference type="OrthoDB" id="704028at2"/>
<dbReference type="PROSITE" id="PS50293">
    <property type="entry name" value="TPR_REGION"/>
    <property type="match status" value="2"/>
</dbReference>
<evidence type="ECO:0000259" key="8">
    <source>
        <dbReference type="PROSITE" id="PS01124"/>
    </source>
</evidence>
<keyword evidence="7" id="KW-0812">Transmembrane</keyword>
<evidence type="ECO:0000256" key="7">
    <source>
        <dbReference type="SAM" id="Phobius"/>
    </source>
</evidence>
<feature type="repeat" description="TPR" evidence="5">
    <location>
        <begin position="122"/>
        <end position="155"/>
    </location>
</feature>